<evidence type="ECO:0000313" key="4">
    <source>
        <dbReference type="EMBL" id="KAA8885706.1"/>
    </source>
</evidence>
<reference evidence="4 5" key="1">
    <citation type="submission" date="2019-09" db="EMBL/GenBank/DDBJ databases">
        <authorList>
            <person name="Wang X."/>
        </authorList>
    </citation>
    <scope>NUCLEOTIDE SEQUENCE [LARGE SCALE GENOMIC DNA]</scope>
    <source>
        <strain evidence="4 5">CICC 11023</strain>
    </source>
</reference>
<dbReference type="Pfam" id="PF00106">
    <property type="entry name" value="adh_short"/>
    <property type="match status" value="1"/>
</dbReference>
<dbReference type="PRINTS" id="PR00080">
    <property type="entry name" value="SDRFAMILY"/>
</dbReference>
<dbReference type="PANTHER" id="PTHR44196">
    <property type="entry name" value="DEHYDROGENASE/REDUCTASE SDR FAMILY MEMBER 7B"/>
    <property type="match status" value="1"/>
</dbReference>
<dbReference type="PRINTS" id="PR00081">
    <property type="entry name" value="GDHRDH"/>
</dbReference>
<dbReference type="Proteomes" id="UP000323876">
    <property type="component" value="Unassembled WGS sequence"/>
</dbReference>
<comment type="similarity">
    <text evidence="1 3">Belongs to the short-chain dehydrogenases/reductases (SDR) family.</text>
</comment>
<accession>A0A5N0E9S4</accession>
<dbReference type="EMBL" id="VXLC01000015">
    <property type="protein sequence ID" value="KAA8885706.1"/>
    <property type="molecule type" value="Genomic_DNA"/>
</dbReference>
<organism evidence="4 5">
    <name type="scientific">Nocardia colli</name>
    <dbReference type="NCBI Taxonomy" id="2545717"/>
    <lineage>
        <taxon>Bacteria</taxon>
        <taxon>Bacillati</taxon>
        <taxon>Actinomycetota</taxon>
        <taxon>Actinomycetes</taxon>
        <taxon>Mycobacteriales</taxon>
        <taxon>Nocardiaceae</taxon>
        <taxon>Nocardia</taxon>
    </lineage>
</organism>
<name>A0A5N0E9S4_9NOCA</name>
<dbReference type="InterPro" id="IPR002347">
    <property type="entry name" value="SDR_fam"/>
</dbReference>
<dbReference type="RefSeq" id="WP_150405264.1">
    <property type="nucleotide sequence ID" value="NZ_VXLC01000015.1"/>
</dbReference>
<dbReference type="AlphaFoldDB" id="A0A5N0E9S4"/>
<evidence type="ECO:0000313" key="5">
    <source>
        <dbReference type="Proteomes" id="UP000323876"/>
    </source>
</evidence>
<keyword evidence="2" id="KW-0560">Oxidoreductase</keyword>
<evidence type="ECO:0000256" key="3">
    <source>
        <dbReference type="RuleBase" id="RU000363"/>
    </source>
</evidence>
<gene>
    <name evidence="4" type="ORF">F3087_29190</name>
</gene>
<dbReference type="OrthoDB" id="4513563at2"/>
<dbReference type="GO" id="GO:0016491">
    <property type="term" value="F:oxidoreductase activity"/>
    <property type="evidence" value="ECO:0007669"/>
    <property type="project" value="UniProtKB-KW"/>
</dbReference>
<comment type="caution">
    <text evidence="4">The sequence shown here is derived from an EMBL/GenBank/DDBJ whole genome shotgun (WGS) entry which is preliminary data.</text>
</comment>
<dbReference type="InterPro" id="IPR036291">
    <property type="entry name" value="NAD(P)-bd_dom_sf"/>
</dbReference>
<sequence length="302" mass="32005">MRIPFTGPVANKRGRVVLVTGAGSGIGRAIALRQAAAGDIVIATDIDLPAAKETTTLAQGDCHAYELDVRDPGRWETLTDEIIARFGVPDILVNNAGIAVGGAFMDQTPQDWDRVMSINVYGVIHGSKIVGSKMLASGQPGHIVVIVSGAAWTPNRVAVSYSTSKAAALMITESLRSELGPKDIGVSAICPGATRTQLATHATLVTSDAETTESVRADFQSIQDRFGLASPDLVARAVQLAIRFDLAIVPVNFDATAAWVLHRIAPGLLRRICAIPTMELAEGTARKAVQYLPPSPARRHTR</sequence>
<dbReference type="GO" id="GO:0016020">
    <property type="term" value="C:membrane"/>
    <property type="evidence" value="ECO:0007669"/>
    <property type="project" value="TreeGrafter"/>
</dbReference>
<evidence type="ECO:0000256" key="2">
    <source>
        <dbReference type="ARBA" id="ARBA00023002"/>
    </source>
</evidence>
<proteinExistence type="inferred from homology"/>
<dbReference type="PROSITE" id="PS00061">
    <property type="entry name" value="ADH_SHORT"/>
    <property type="match status" value="1"/>
</dbReference>
<dbReference type="CDD" id="cd05233">
    <property type="entry name" value="SDR_c"/>
    <property type="match status" value="1"/>
</dbReference>
<dbReference type="SUPFAM" id="SSF51735">
    <property type="entry name" value="NAD(P)-binding Rossmann-fold domains"/>
    <property type="match status" value="1"/>
</dbReference>
<dbReference type="PANTHER" id="PTHR44196:SF1">
    <property type="entry name" value="DEHYDROGENASE_REDUCTASE SDR FAMILY MEMBER 7B"/>
    <property type="match status" value="1"/>
</dbReference>
<protein>
    <submittedName>
        <fullName evidence="4">SDR family NAD(P)-dependent oxidoreductase</fullName>
    </submittedName>
</protein>
<dbReference type="InterPro" id="IPR020904">
    <property type="entry name" value="Sc_DH/Rdtase_CS"/>
</dbReference>
<evidence type="ECO:0000256" key="1">
    <source>
        <dbReference type="ARBA" id="ARBA00006484"/>
    </source>
</evidence>
<keyword evidence="5" id="KW-1185">Reference proteome</keyword>
<dbReference type="Gene3D" id="3.40.50.720">
    <property type="entry name" value="NAD(P)-binding Rossmann-like Domain"/>
    <property type="match status" value="1"/>
</dbReference>